<evidence type="ECO:0000313" key="1">
    <source>
        <dbReference type="EMBL" id="CAG8721657.1"/>
    </source>
</evidence>
<dbReference type="Proteomes" id="UP000789702">
    <property type="component" value="Unassembled WGS sequence"/>
</dbReference>
<protein>
    <submittedName>
        <fullName evidence="1">2046_t:CDS:1</fullName>
    </submittedName>
</protein>
<name>A0ACA9PTE6_9GLOM</name>
<evidence type="ECO:0000313" key="2">
    <source>
        <dbReference type="Proteomes" id="UP000789702"/>
    </source>
</evidence>
<gene>
    <name evidence="1" type="ORF">DHETER_LOCUS12870</name>
</gene>
<dbReference type="EMBL" id="CAJVPU010033133">
    <property type="protein sequence ID" value="CAG8721657.1"/>
    <property type="molecule type" value="Genomic_DNA"/>
</dbReference>
<organism evidence="1 2">
    <name type="scientific">Dentiscutata heterogama</name>
    <dbReference type="NCBI Taxonomy" id="1316150"/>
    <lineage>
        <taxon>Eukaryota</taxon>
        <taxon>Fungi</taxon>
        <taxon>Fungi incertae sedis</taxon>
        <taxon>Mucoromycota</taxon>
        <taxon>Glomeromycotina</taxon>
        <taxon>Glomeromycetes</taxon>
        <taxon>Diversisporales</taxon>
        <taxon>Gigasporaceae</taxon>
        <taxon>Dentiscutata</taxon>
    </lineage>
</organism>
<sequence>PTDMSYSQNNVFTKAELQEIETHNKCGLPKFPDLLEYLMTFAKEYETGSLRKNHSEQWYNMHLWCAIVDRCFSDVDNMDPIRGESCSIASDLEFGGREAGKTYKTDKGTEWLVESGLKLLKTLKDMFVQLGHEVEWSTTILCSLTTGYMCRFSRVKSIESLIPIPHTSLPLIVATWRAK</sequence>
<reference evidence="1" key="1">
    <citation type="submission" date="2021-06" db="EMBL/GenBank/DDBJ databases">
        <authorList>
            <person name="Kallberg Y."/>
            <person name="Tangrot J."/>
            <person name="Rosling A."/>
        </authorList>
    </citation>
    <scope>NUCLEOTIDE SEQUENCE</scope>
    <source>
        <strain evidence="1">IL203A</strain>
    </source>
</reference>
<feature type="non-terminal residue" evidence="1">
    <location>
        <position position="179"/>
    </location>
</feature>
<comment type="caution">
    <text evidence="1">The sequence shown here is derived from an EMBL/GenBank/DDBJ whole genome shotgun (WGS) entry which is preliminary data.</text>
</comment>
<proteinExistence type="predicted"/>
<feature type="non-terminal residue" evidence="1">
    <location>
        <position position="1"/>
    </location>
</feature>
<keyword evidence="2" id="KW-1185">Reference proteome</keyword>
<accession>A0ACA9PTE6</accession>